<evidence type="ECO:0000256" key="2">
    <source>
        <dbReference type="SAM" id="MobiDB-lite"/>
    </source>
</evidence>
<evidence type="ECO:0000313" key="4">
    <source>
        <dbReference type="EMBL" id="EQC31833.1"/>
    </source>
</evidence>
<dbReference type="VEuPathDB" id="FungiDB:SDRG_10621"/>
<evidence type="ECO:0000313" key="5">
    <source>
        <dbReference type="Proteomes" id="UP000030762"/>
    </source>
</evidence>
<keyword evidence="1" id="KW-0175">Coiled coil</keyword>
<keyword evidence="5" id="KW-1185">Reference proteome</keyword>
<dbReference type="AlphaFoldDB" id="T0RHP0"/>
<gene>
    <name evidence="4" type="ORF">SDRG_10621</name>
</gene>
<feature type="transmembrane region" description="Helical" evidence="3">
    <location>
        <begin position="17"/>
        <end position="40"/>
    </location>
</feature>
<dbReference type="OMA" id="DDWIWWI"/>
<dbReference type="OrthoDB" id="78748at2759"/>
<sequence length="241" mass="27372">MTGGQTIFKGLLGLDDWIWWIIIGGVAFLLMLLIVCFCICMRRARAKGRRDAEEAMQEQREAEARVRMLEEAQVARQQREQAQRHQDEQFQHKLSMSTTSSSAWQQPNPYNATAYGRTSEPGLYRPPSAGPHGFVLHDAEAPYASLQSPNHNNLHGRIQNPKTRDDSYASTAGRPLNDSSMSADIIDYSVQGTYLSPRSKQKLYSDLDRRQSPHRKSDATDFELDVDHPAERVPSHRSIEF</sequence>
<reference evidence="4 5" key="1">
    <citation type="submission" date="2012-04" db="EMBL/GenBank/DDBJ databases">
        <title>The Genome Sequence of Saprolegnia declina VS20.</title>
        <authorList>
            <consortium name="The Broad Institute Genome Sequencing Platform"/>
            <person name="Russ C."/>
            <person name="Nusbaum C."/>
            <person name="Tyler B."/>
            <person name="van West P."/>
            <person name="Dieguez-Uribeondo J."/>
            <person name="de Bruijn I."/>
            <person name="Tripathy S."/>
            <person name="Jiang R."/>
            <person name="Young S.K."/>
            <person name="Zeng Q."/>
            <person name="Gargeya S."/>
            <person name="Fitzgerald M."/>
            <person name="Haas B."/>
            <person name="Abouelleil A."/>
            <person name="Alvarado L."/>
            <person name="Arachchi H.M."/>
            <person name="Berlin A."/>
            <person name="Chapman S.B."/>
            <person name="Goldberg J."/>
            <person name="Griggs A."/>
            <person name="Gujja S."/>
            <person name="Hansen M."/>
            <person name="Howarth C."/>
            <person name="Imamovic A."/>
            <person name="Larimer J."/>
            <person name="McCowen C."/>
            <person name="Montmayeur A."/>
            <person name="Murphy C."/>
            <person name="Neiman D."/>
            <person name="Pearson M."/>
            <person name="Priest M."/>
            <person name="Roberts A."/>
            <person name="Saif S."/>
            <person name="Shea T."/>
            <person name="Sisk P."/>
            <person name="Sykes S."/>
            <person name="Wortman J."/>
            <person name="Nusbaum C."/>
            <person name="Birren B."/>
        </authorList>
    </citation>
    <scope>NUCLEOTIDE SEQUENCE [LARGE SCALE GENOMIC DNA]</scope>
    <source>
        <strain evidence="4 5">VS20</strain>
    </source>
</reference>
<dbReference type="InParanoid" id="T0RHP0"/>
<dbReference type="STRING" id="1156394.T0RHP0"/>
<dbReference type="RefSeq" id="XP_008614840.1">
    <property type="nucleotide sequence ID" value="XM_008616618.1"/>
</dbReference>
<feature type="compositionally biased region" description="Basic and acidic residues" evidence="2">
    <location>
        <begin position="203"/>
        <end position="241"/>
    </location>
</feature>
<dbReference type="eggNOG" id="ENOG502SAHZ">
    <property type="taxonomic scope" value="Eukaryota"/>
</dbReference>
<dbReference type="Proteomes" id="UP000030762">
    <property type="component" value="Unassembled WGS sequence"/>
</dbReference>
<keyword evidence="3" id="KW-0472">Membrane</keyword>
<protein>
    <submittedName>
        <fullName evidence="4">Uncharacterized protein</fullName>
    </submittedName>
</protein>
<evidence type="ECO:0000256" key="1">
    <source>
        <dbReference type="SAM" id="Coils"/>
    </source>
</evidence>
<evidence type="ECO:0000256" key="3">
    <source>
        <dbReference type="SAM" id="Phobius"/>
    </source>
</evidence>
<feature type="coiled-coil region" evidence="1">
    <location>
        <begin position="45"/>
        <end position="85"/>
    </location>
</feature>
<name>T0RHP0_SAPDV</name>
<feature type="region of interest" description="Disordered" evidence="2">
    <location>
        <begin position="145"/>
        <end position="180"/>
    </location>
</feature>
<dbReference type="GeneID" id="19951348"/>
<keyword evidence="3" id="KW-1133">Transmembrane helix</keyword>
<feature type="region of interest" description="Disordered" evidence="2">
    <location>
        <begin position="201"/>
        <end position="241"/>
    </location>
</feature>
<accession>T0RHP0</accession>
<keyword evidence="3" id="KW-0812">Transmembrane</keyword>
<proteinExistence type="predicted"/>
<dbReference type="EMBL" id="JH767167">
    <property type="protein sequence ID" value="EQC31833.1"/>
    <property type="molecule type" value="Genomic_DNA"/>
</dbReference>
<organism evidence="4 5">
    <name type="scientific">Saprolegnia diclina (strain VS20)</name>
    <dbReference type="NCBI Taxonomy" id="1156394"/>
    <lineage>
        <taxon>Eukaryota</taxon>
        <taxon>Sar</taxon>
        <taxon>Stramenopiles</taxon>
        <taxon>Oomycota</taxon>
        <taxon>Saprolegniomycetes</taxon>
        <taxon>Saprolegniales</taxon>
        <taxon>Saprolegniaceae</taxon>
        <taxon>Saprolegnia</taxon>
    </lineage>
</organism>